<dbReference type="InterPro" id="IPR046461">
    <property type="entry name" value="TerL_ATPase"/>
</dbReference>
<evidence type="ECO:0000313" key="6">
    <source>
        <dbReference type="Proteomes" id="UP001154322"/>
    </source>
</evidence>
<dbReference type="Proteomes" id="UP001154322">
    <property type="component" value="Unassembled WGS sequence"/>
</dbReference>
<feature type="domain" description="Terminase large subunit-like endonuclease" evidence="2">
    <location>
        <begin position="265"/>
        <end position="548"/>
    </location>
</feature>
<dbReference type="EMBL" id="CALYLO010000007">
    <property type="protein sequence ID" value="CAH8247372.1"/>
    <property type="molecule type" value="Genomic_DNA"/>
</dbReference>
<gene>
    <name evidence="3" type="ORF">WJ0W_004606</name>
    <name evidence="4" type="ORF">WJ0W_006649</name>
    <name evidence="5" type="ORF">WJ0W_007054</name>
</gene>
<reference evidence="3" key="1">
    <citation type="submission" date="2022-06" db="EMBL/GenBank/DDBJ databases">
        <authorList>
            <person name="Dietemann V."/>
            <person name="Ory F."/>
            <person name="Dainat B."/>
            <person name="Oberhansli S."/>
        </authorList>
    </citation>
    <scope>NUCLEOTIDE SEQUENCE</scope>
    <source>
        <strain evidence="3">Ena-SAMPLE-TAB-26-04-2022-14:26:32:270-5432</strain>
    </source>
</reference>
<evidence type="ECO:0000259" key="1">
    <source>
        <dbReference type="Pfam" id="PF03354"/>
    </source>
</evidence>
<dbReference type="PANTHER" id="PTHR41287:SF1">
    <property type="entry name" value="PROTEIN YMFN"/>
    <property type="match status" value="1"/>
</dbReference>
<dbReference type="InterPro" id="IPR005021">
    <property type="entry name" value="Terminase_largesu-like"/>
</dbReference>
<evidence type="ECO:0000313" key="5">
    <source>
        <dbReference type="EMBL" id="CAH8249870.1"/>
    </source>
</evidence>
<sequence>MILDELVSYSEQVISGEIVACKKHKQACRRFLRDLERQDTGDFPYVFVEEYAERFLDWMRLFKHRKGALARQHIEPHIIQKFVFGNIYGWVHRDTGYRRFNKAYWQVARKNAKSQSLACVGSYETIAFGEYASEVYCAATKKKQSKIVWNEAAAMLKGCSELIRRGTIKIANGQIQHLKSESFMEALSKEDGKEGDGTNVQCGIVDEYHLHKTTEFYDVLASGMIAREEPLLMIITTAGRNLNHPCYRIEYNFVSKLLDPNVDLENDEYFAMVNELDEDDDITDERNWIKANPIVASYPAGLKMLRSELKMALADPEKMVAFKIKNMNVWVDAKLSGYMDMGKWKACGTTKDNPMPDTNGLDAVVGIDLSRTTDLTSCSFDIELPDGRLAVFSHSFIPEEKLAERKQSDKMPYDLWIKEGWLTVTPGAVVDYDFVMAYIPQEAERRGWNIKEICYDPYNATQFSTAMANAGFVMIEIRQGIKTLNAPTKNFRERVYMGQVIHENDPVLGWAMANAIVKVDAQDNIMLDKAKSVERIDPAAALINAHVRVYISGNEQDLNKHVLSEDFSF</sequence>
<dbReference type="EMBL" id="CALYLO010000020">
    <property type="protein sequence ID" value="CAH8249870.1"/>
    <property type="molecule type" value="Genomic_DNA"/>
</dbReference>
<dbReference type="InterPro" id="IPR027417">
    <property type="entry name" value="P-loop_NTPase"/>
</dbReference>
<organism evidence="3 6">
    <name type="scientific">Paenibacillus melissococcoides</name>
    <dbReference type="NCBI Taxonomy" id="2912268"/>
    <lineage>
        <taxon>Bacteria</taxon>
        <taxon>Bacillati</taxon>
        <taxon>Bacillota</taxon>
        <taxon>Bacilli</taxon>
        <taxon>Bacillales</taxon>
        <taxon>Paenibacillaceae</taxon>
        <taxon>Paenibacillus</taxon>
    </lineage>
</organism>
<protein>
    <submittedName>
        <fullName evidence="3">Terminase large subunit</fullName>
    </submittedName>
</protein>
<dbReference type="Pfam" id="PF20441">
    <property type="entry name" value="TerL_nuclease"/>
    <property type="match status" value="1"/>
</dbReference>
<name>A0ABN8U8B1_9BACL</name>
<dbReference type="EMBL" id="CALYLO010000016">
    <property type="protein sequence ID" value="CAH8249464.1"/>
    <property type="molecule type" value="Genomic_DNA"/>
</dbReference>
<dbReference type="PANTHER" id="PTHR41287">
    <property type="match status" value="1"/>
</dbReference>
<proteinExistence type="predicted"/>
<keyword evidence="6" id="KW-1185">Reference proteome</keyword>
<evidence type="ECO:0000259" key="2">
    <source>
        <dbReference type="Pfam" id="PF20441"/>
    </source>
</evidence>
<dbReference type="InterPro" id="IPR046462">
    <property type="entry name" value="TerL_nuclease"/>
</dbReference>
<dbReference type="Pfam" id="PF03354">
    <property type="entry name" value="TerL_ATPase"/>
    <property type="match status" value="1"/>
</dbReference>
<feature type="domain" description="Terminase large subunit-like ATPase" evidence="1">
    <location>
        <begin position="80"/>
        <end position="248"/>
    </location>
</feature>
<dbReference type="Gene3D" id="3.40.50.300">
    <property type="entry name" value="P-loop containing nucleotide triphosphate hydrolases"/>
    <property type="match status" value="1"/>
</dbReference>
<evidence type="ECO:0000313" key="4">
    <source>
        <dbReference type="EMBL" id="CAH8249464.1"/>
    </source>
</evidence>
<comment type="caution">
    <text evidence="3">The sequence shown here is derived from an EMBL/GenBank/DDBJ whole genome shotgun (WGS) entry which is preliminary data.</text>
</comment>
<dbReference type="RefSeq" id="WP_213430759.1">
    <property type="nucleotide sequence ID" value="NZ_AP031286.1"/>
</dbReference>
<accession>A0ABN8U8B1</accession>
<evidence type="ECO:0000313" key="3">
    <source>
        <dbReference type="EMBL" id="CAH8247372.1"/>
    </source>
</evidence>